<dbReference type="OrthoDB" id="3650438at2759"/>
<organism evidence="1 2">
    <name type="scientific">Sphaerulina musiva (strain SO2202)</name>
    <name type="common">Poplar stem canker fungus</name>
    <name type="synonym">Septoria musiva</name>
    <dbReference type="NCBI Taxonomy" id="692275"/>
    <lineage>
        <taxon>Eukaryota</taxon>
        <taxon>Fungi</taxon>
        <taxon>Dikarya</taxon>
        <taxon>Ascomycota</taxon>
        <taxon>Pezizomycotina</taxon>
        <taxon>Dothideomycetes</taxon>
        <taxon>Dothideomycetidae</taxon>
        <taxon>Mycosphaerellales</taxon>
        <taxon>Mycosphaerellaceae</taxon>
        <taxon>Sphaerulina</taxon>
    </lineage>
</organism>
<dbReference type="EMBL" id="KB456260">
    <property type="protein sequence ID" value="EMF17507.1"/>
    <property type="molecule type" value="Genomic_DNA"/>
</dbReference>
<name>N1QME8_SPHMS</name>
<dbReference type="Gene3D" id="1.25.40.20">
    <property type="entry name" value="Ankyrin repeat-containing domain"/>
    <property type="match status" value="1"/>
</dbReference>
<dbReference type="Proteomes" id="UP000016931">
    <property type="component" value="Unassembled WGS sequence"/>
</dbReference>
<reference evidence="1 2" key="1">
    <citation type="journal article" date="2012" name="PLoS Pathog.">
        <title>Diverse lifestyles and strategies of plant pathogenesis encoded in the genomes of eighteen Dothideomycetes fungi.</title>
        <authorList>
            <person name="Ohm R.A."/>
            <person name="Feau N."/>
            <person name="Henrissat B."/>
            <person name="Schoch C.L."/>
            <person name="Horwitz B.A."/>
            <person name="Barry K.W."/>
            <person name="Condon B.J."/>
            <person name="Copeland A.C."/>
            <person name="Dhillon B."/>
            <person name="Glaser F."/>
            <person name="Hesse C.N."/>
            <person name="Kosti I."/>
            <person name="LaButti K."/>
            <person name="Lindquist E.A."/>
            <person name="Lucas S."/>
            <person name="Salamov A.A."/>
            <person name="Bradshaw R.E."/>
            <person name="Ciuffetti L."/>
            <person name="Hamelin R.C."/>
            <person name="Kema G.H.J."/>
            <person name="Lawrence C."/>
            <person name="Scott J.A."/>
            <person name="Spatafora J.W."/>
            <person name="Turgeon B.G."/>
            <person name="de Wit P.J.G.M."/>
            <person name="Zhong S."/>
            <person name="Goodwin S.B."/>
            <person name="Grigoriev I.V."/>
        </authorList>
    </citation>
    <scope>NUCLEOTIDE SEQUENCE [LARGE SCALE GENOMIC DNA]</scope>
    <source>
        <strain evidence="1 2">SO2202</strain>
    </source>
</reference>
<evidence type="ECO:0000313" key="1">
    <source>
        <dbReference type="EMBL" id="EMF17507.1"/>
    </source>
</evidence>
<dbReference type="HOGENOM" id="CLU_2321831_0_0_1"/>
<dbReference type="SUPFAM" id="SSF48403">
    <property type="entry name" value="Ankyrin repeat"/>
    <property type="match status" value="1"/>
</dbReference>
<dbReference type="InterPro" id="IPR036770">
    <property type="entry name" value="Ankyrin_rpt-contain_sf"/>
</dbReference>
<dbReference type="AlphaFoldDB" id="N1QME8"/>
<protein>
    <submittedName>
        <fullName evidence="1">Uncharacterized protein</fullName>
    </submittedName>
</protein>
<proteinExistence type="predicted"/>
<gene>
    <name evidence="1" type="ORF">SEPMUDRAFT_138188</name>
</gene>
<dbReference type="GeneID" id="27900006"/>
<dbReference type="STRING" id="692275.N1QME8"/>
<accession>N1QME8</accession>
<evidence type="ECO:0000313" key="2">
    <source>
        <dbReference type="Proteomes" id="UP000016931"/>
    </source>
</evidence>
<sequence length="99" mass="11031">MFLEHGADVHRGDVMFFATGPKRAVEVTRVLLCKGADPNRLRFDGLEPGYRLDLVLALLKGGADVNVKDTLGRTPRMLAELRRESEVLVLLFARKQGLL</sequence>
<dbReference type="RefSeq" id="XP_016765628.1">
    <property type="nucleotide sequence ID" value="XM_016902869.1"/>
</dbReference>
<keyword evidence="2" id="KW-1185">Reference proteome</keyword>